<feature type="domain" description="CSD" evidence="3">
    <location>
        <begin position="78"/>
        <end position="139"/>
    </location>
</feature>
<comment type="caution">
    <text evidence="4">The sequence shown here is derived from an EMBL/GenBank/DDBJ whole genome shotgun (WGS) entry which is preliminary data.</text>
</comment>
<dbReference type="PROSITE" id="PS51857">
    <property type="entry name" value="CSD_2"/>
    <property type="match status" value="4"/>
</dbReference>
<feature type="domain" description="CSD" evidence="3">
    <location>
        <begin position="258"/>
        <end position="326"/>
    </location>
</feature>
<dbReference type="CDD" id="cd04458">
    <property type="entry name" value="CSP_CDS"/>
    <property type="match status" value="2"/>
</dbReference>
<feature type="region of interest" description="Disordered" evidence="2">
    <location>
        <begin position="442"/>
        <end position="465"/>
    </location>
</feature>
<dbReference type="Pfam" id="PF00313">
    <property type="entry name" value="CSD"/>
    <property type="match status" value="3"/>
</dbReference>
<gene>
    <name evidence="4" type="ORF">HETSPECPRED_010364</name>
</gene>
<dbReference type="GO" id="GO:0043488">
    <property type="term" value="P:regulation of mRNA stability"/>
    <property type="evidence" value="ECO:0007669"/>
    <property type="project" value="TreeGrafter"/>
</dbReference>
<dbReference type="InterPro" id="IPR012340">
    <property type="entry name" value="NA-bd_OB-fold"/>
</dbReference>
<evidence type="ECO:0000313" key="4">
    <source>
        <dbReference type="EMBL" id="CAF9936522.1"/>
    </source>
</evidence>
<evidence type="ECO:0000256" key="2">
    <source>
        <dbReference type="SAM" id="MobiDB-lite"/>
    </source>
</evidence>
<dbReference type="PANTHER" id="PTHR12962:SF1">
    <property type="entry name" value="COLD SHOCK DOMAIN-CONTAINING PROTEIN CG9705"/>
    <property type="match status" value="1"/>
</dbReference>
<feature type="domain" description="CSD" evidence="3">
    <location>
        <begin position="5"/>
        <end position="67"/>
    </location>
</feature>
<feature type="compositionally biased region" description="Acidic residues" evidence="2">
    <location>
        <begin position="455"/>
        <end position="465"/>
    </location>
</feature>
<dbReference type="AlphaFoldDB" id="A0A8H3G4D2"/>
<dbReference type="EMBL" id="CAJPDS010000092">
    <property type="protein sequence ID" value="CAF9936522.1"/>
    <property type="molecule type" value="Genomic_DNA"/>
</dbReference>
<dbReference type="PROSITE" id="PS00352">
    <property type="entry name" value="CSD_1"/>
    <property type="match status" value="1"/>
</dbReference>
<reference evidence="4" key="1">
    <citation type="submission" date="2021-03" db="EMBL/GenBank/DDBJ databases">
        <authorList>
            <person name="Tagirdzhanova G."/>
        </authorList>
    </citation>
    <scope>NUCLEOTIDE SEQUENCE</scope>
</reference>
<keyword evidence="5" id="KW-1185">Reference proteome</keyword>
<sequence length="465" mass="50881">MADSREMGVVKRWTDKGFGFIERDSGGNDVFCHARDLQGIKALVTGSKVSFVFQEDEKGGKAKEVVVEEAVEEPEQIRETGIVKKWNAEKGFGFIGRSAGEDCFVHKRECAGNDLTVGQAVSFVFEETLKGGNAKNVQEEEGGEPVIEEDEGERELGKVKSYNEEKGFAFIARCVGGDDLFAHKREFGNLEPWVGQPVSFIVESTEKGDAAKKYVNLLHDCGVVLPLVLPIAPTDQRAIIRVRDEESVPDIVVSDEGREFGTIKNFIADKGFGFIVRKAGGEEQVSPDQARFFEKACNGMVPEKQMCVSFILEEGEKGPTAKDVRAEDPDRVARVTAKVHYGIVAQYFDPTEKKPTNGHGFIERLGDKTRFFFHMSEIEEPDEEGGIDIDTGVSFIIIPARSGKGLQAAAVTIADPPVADKTSEPATPITAIEDSFGELRVGEETQEAAAVDPDAPVDLEDPNAW</sequence>
<dbReference type="InterPro" id="IPR052069">
    <property type="entry name" value="Ca-reg_mRNA-binding_domain"/>
</dbReference>
<proteinExistence type="predicted"/>
<dbReference type="PANTHER" id="PTHR12962">
    <property type="entry name" value="CALCIUM-REGULATED HEAT STABLE PROTEIN CRHSP-24-RELATED"/>
    <property type="match status" value="1"/>
</dbReference>
<evidence type="ECO:0000313" key="5">
    <source>
        <dbReference type="Proteomes" id="UP000664521"/>
    </source>
</evidence>
<feature type="domain" description="CSD" evidence="3">
    <location>
        <begin position="154"/>
        <end position="219"/>
    </location>
</feature>
<dbReference type="Gene3D" id="2.40.50.140">
    <property type="entry name" value="Nucleic acid-binding proteins"/>
    <property type="match status" value="5"/>
</dbReference>
<dbReference type="Proteomes" id="UP000664521">
    <property type="component" value="Unassembled WGS sequence"/>
</dbReference>
<keyword evidence="1" id="KW-0597">Phosphoprotein</keyword>
<dbReference type="SMART" id="SM00357">
    <property type="entry name" value="CSP"/>
    <property type="match status" value="4"/>
</dbReference>
<dbReference type="GO" id="GO:0005737">
    <property type="term" value="C:cytoplasm"/>
    <property type="evidence" value="ECO:0007669"/>
    <property type="project" value="TreeGrafter"/>
</dbReference>
<dbReference type="InterPro" id="IPR002059">
    <property type="entry name" value="CSP_DNA-bd"/>
</dbReference>
<evidence type="ECO:0000259" key="3">
    <source>
        <dbReference type="PROSITE" id="PS51857"/>
    </source>
</evidence>
<protein>
    <recommendedName>
        <fullName evidence="3">CSD domain-containing protein</fullName>
    </recommendedName>
</protein>
<dbReference type="SUPFAM" id="SSF50249">
    <property type="entry name" value="Nucleic acid-binding proteins"/>
    <property type="match status" value="5"/>
</dbReference>
<dbReference type="InterPro" id="IPR019844">
    <property type="entry name" value="CSD_CS"/>
</dbReference>
<name>A0A8H3G4D2_9LECA</name>
<organism evidence="4 5">
    <name type="scientific">Heterodermia speciosa</name>
    <dbReference type="NCBI Taxonomy" id="116794"/>
    <lineage>
        <taxon>Eukaryota</taxon>
        <taxon>Fungi</taxon>
        <taxon>Dikarya</taxon>
        <taxon>Ascomycota</taxon>
        <taxon>Pezizomycotina</taxon>
        <taxon>Lecanoromycetes</taxon>
        <taxon>OSLEUM clade</taxon>
        <taxon>Lecanoromycetidae</taxon>
        <taxon>Caliciales</taxon>
        <taxon>Physciaceae</taxon>
        <taxon>Heterodermia</taxon>
    </lineage>
</organism>
<evidence type="ECO:0000256" key="1">
    <source>
        <dbReference type="ARBA" id="ARBA00022553"/>
    </source>
</evidence>
<dbReference type="InterPro" id="IPR011129">
    <property type="entry name" value="CSD"/>
</dbReference>
<accession>A0A8H3G4D2</accession>
<dbReference type="OrthoDB" id="422005at2759"/>
<dbReference type="GO" id="GO:0003730">
    <property type="term" value="F:mRNA 3'-UTR binding"/>
    <property type="evidence" value="ECO:0007669"/>
    <property type="project" value="TreeGrafter"/>
</dbReference>